<feature type="binding site" evidence="16">
    <location>
        <position position="122"/>
    </location>
    <ligand>
        <name>K(+)</name>
        <dbReference type="ChEBI" id="CHEBI:29103"/>
    </ligand>
</feature>
<feature type="binding site" evidence="16">
    <location>
        <position position="93"/>
    </location>
    <ligand>
        <name>substrate</name>
    </ligand>
</feature>
<evidence type="ECO:0000313" key="18">
    <source>
        <dbReference type="Proteomes" id="UP000054197"/>
    </source>
</evidence>
<keyword evidence="10 16" id="KW-0418">Kinase</keyword>
<dbReference type="AlphaFoldDB" id="A0A0W0HL29"/>
<dbReference type="GO" id="GO:0004594">
    <property type="term" value="F:pantothenate kinase activity"/>
    <property type="evidence" value="ECO:0007669"/>
    <property type="project" value="UniProtKB-UniRule"/>
</dbReference>
<proteinExistence type="inferred from homology"/>
<keyword evidence="16" id="KW-0479">Metal-binding</keyword>
<dbReference type="EMBL" id="LKEF01000033">
    <property type="protein sequence ID" value="KTB61643.1"/>
    <property type="molecule type" value="Genomic_DNA"/>
</dbReference>
<evidence type="ECO:0000256" key="16">
    <source>
        <dbReference type="HAMAP-Rule" id="MF_01274"/>
    </source>
</evidence>
<comment type="similarity">
    <text evidence="14 16">Belongs to the type III pantothenate kinase family.</text>
</comment>
<dbReference type="RefSeq" id="WP_058421345.1">
    <property type="nucleotide sequence ID" value="NZ_LKEF01000033.1"/>
</dbReference>
<comment type="cofactor">
    <cofactor evidence="2">
        <name>K(+)</name>
        <dbReference type="ChEBI" id="CHEBI:29103"/>
    </cofactor>
</comment>
<keyword evidence="7 16" id="KW-0963">Cytoplasm</keyword>
<evidence type="ECO:0000256" key="11">
    <source>
        <dbReference type="ARBA" id="ARBA00022840"/>
    </source>
</evidence>
<keyword evidence="11 16" id="KW-0067">ATP-binding</keyword>
<dbReference type="GO" id="GO:0046872">
    <property type="term" value="F:metal ion binding"/>
    <property type="evidence" value="ECO:0007669"/>
    <property type="project" value="UniProtKB-KW"/>
</dbReference>
<dbReference type="InterPro" id="IPR004619">
    <property type="entry name" value="Type_III_PanK"/>
</dbReference>
<comment type="caution">
    <text evidence="17">The sequence shown here is derived from an EMBL/GenBank/DDBJ whole genome shotgun (WGS) entry which is preliminary data.</text>
</comment>
<dbReference type="InterPro" id="IPR043129">
    <property type="entry name" value="ATPase_NBD"/>
</dbReference>
<feature type="active site" description="Proton acceptor" evidence="16">
    <location>
        <position position="102"/>
    </location>
</feature>
<dbReference type="Pfam" id="PF03309">
    <property type="entry name" value="Pan_kinase"/>
    <property type="match status" value="1"/>
</dbReference>
<dbReference type="PANTHER" id="PTHR34265:SF1">
    <property type="entry name" value="TYPE III PANTOTHENATE KINASE"/>
    <property type="match status" value="1"/>
</dbReference>
<comment type="catalytic activity">
    <reaction evidence="1 16">
        <text>(R)-pantothenate + ATP = (R)-4'-phosphopantothenate + ADP + H(+)</text>
        <dbReference type="Rhea" id="RHEA:16373"/>
        <dbReference type="ChEBI" id="CHEBI:10986"/>
        <dbReference type="ChEBI" id="CHEBI:15378"/>
        <dbReference type="ChEBI" id="CHEBI:29032"/>
        <dbReference type="ChEBI" id="CHEBI:30616"/>
        <dbReference type="ChEBI" id="CHEBI:456216"/>
        <dbReference type="EC" id="2.7.1.33"/>
    </reaction>
</comment>
<dbReference type="HAMAP" id="MF_01274">
    <property type="entry name" value="Pantothen_kinase_3"/>
    <property type="match status" value="1"/>
</dbReference>
<keyword evidence="9 16" id="KW-0547">Nucleotide-binding</keyword>
<feature type="binding site" evidence="16">
    <location>
        <position position="125"/>
    </location>
    <ligand>
        <name>ATP</name>
        <dbReference type="ChEBI" id="CHEBI:30616"/>
    </ligand>
</feature>
<evidence type="ECO:0000256" key="4">
    <source>
        <dbReference type="ARBA" id="ARBA00005225"/>
    </source>
</evidence>
<evidence type="ECO:0000256" key="6">
    <source>
        <dbReference type="ARBA" id="ARBA00012102"/>
    </source>
</evidence>
<dbReference type="GO" id="GO:0015937">
    <property type="term" value="P:coenzyme A biosynthetic process"/>
    <property type="evidence" value="ECO:0007669"/>
    <property type="project" value="UniProtKB-UniRule"/>
</dbReference>
<evidence type="ECO:0000256" key="9">
    <source>
        <dbReference type="ARBA" id="ARBA00022741"/>
    </source>
</evidence>
<dbReference type="CDD" id="cd24015">
    <property type="entry name" value="ASKHA_NBD_PanK-III"/>
    <property type="match status" value="1"/>
</dbReference>
<gene>
    <name evidence="16" type="primary">coaX</name>
    <name evidence="17" type="ORF">AO063_02155</name>
</gene>
<evidence type="ECO:0000256" key="15">
    <source>
        <dbReference type="ARBA" id="ARBA00040883"/>
    </source>
</evidence>
<comment type="subunit">
    <text evidence="5 16">Homodimer.</text>
</comment>
<dbReference type="NCBIfam" id="TIGR00671">
    <property type="entry name" value="baf"/>
    <property type="match status" value="1"/>
</dbReference>
<comment type="subcellular location">
    <subcellularLocation>
        <location evidence="3 16">Cytoplasm</location>
    </subcellularLocation>
</comment>
<evidence type="ECO:0000256" key="10">
    <source>
        <dbReference type="ARBA" id="ARBA00022777"/>
    </source>
</evidence>
<feature type="binding site" evidence="16">
    <location>
        <begin position="100"/>
        <end position="103"/>
    </location>
    <ligand>
        <name>substrate</name>
    </ligand>
</feature>
<evidence type="ECO:0000256" key="7">
    <source>
        <dbReference type="ARBA" id="ARBA00022490"/>
    </source>
</evidence>
<keyword evidence="8 16" id="KW-0808">Transferase</keyword>
<sequence>MILELDCGNSFIKWRVLDSPMARASAEGVVGSDLELIEGLKAIPGLSLTRCRLVSVRAAEETGQLVEALQGAFGVVVSCAASAREMAGVRNGYEEFERLGLDRWLAMLGGFKLASGACLVLDFGTAATADFIAADGEHLGGFICPGMPLMRSQLRTHTRKIRYDDIAAEQALARLSPGRTTVEAVERGCTLMLRGFVLTQLELARSYWGDDFTVFLTGGDADLVSDAVPHARFVPDLVFVGLAMACPLS</sequence>
<dbReference type="SUPFAM" id="SSF53067">
    <property type="entry name" value="Actin-like ATPase domain"/>
    <property type="match status" value="2"/>
</dbReference>
<feature type="binding site" evidence="16">
    <location>
        <position position="181"/>
    </location>
    <ligand>
        <name>substrate</name>
    </ligand>
</feature>
<feature type="binding site" evidence="16">
    <location>
        <begin position="6"/>
        <end position="13"/>
    </location>
    <ligand>
        <name>ATP</name>
        <dbReference type="ChEBI" id="CHEBI:30616"/>
    </ligand>
</feature>
<evidence type="ECO:0000256" key="5">
    <source>
        <dbReference type="ARBA" id="ARBA00011738"/>
    </source>
</evidence>
<dbReference type="PANTHER" id="PTHR34265">
    <property type="entry name" value="TYPE III PANTOTHENATE KINASE"/>
    <property type="match status" value="1"/>
</dbReference>
<dbReference type="Proteomes" id="UP000054197">
    <property type="component" value="Unassembled WGS sequence"/>
</dbReference>
<evidence type="ECO:0000256" key="13">
    <source>
        <dbReference type="ARBA" id="ARBA00022993"/>
    </source>
</evidence>
<name>A0A0W0HL29_PSEFL</name>
<keyword evidence="13 16" id="KW-0173">Coenzyme A biosynthesis</keyword>
<comment type="pathway">
    <text evidence="4 16">Cofactor biosynthesis; coenzyme A biosynthesis; CoA from (R)-pantothenate: step 1/5.</text>
</comment>
<evidence type="ECO:0000256" key="1">
    <source>
        <dbReference type="ARBA" id="ARBA00001206"/>
    </source>
</evidence>
<comment type="function">
    <text evidence="16">Catalyzes the phosphorylation of pantothenate (Pan), the first step in CoA biosynthesis.</text>
</comment>
<accession>A0A0W0HL29</accession>
<evidence type="ECO:0000256" key="12">
    <source>
        <dbReference type="ARBA" id="ARBA00022958"/>
    </source>
</evidence>
<dbReference type="UniPathway" id="UPA00241">
    <property type="reaction ID" value="UER00352"/>
</dbReference>
<evidence type="ECO:0000256" key="14">
    <source>
        <dbReference type="ARBA" id="ARBA00038036"/>
    </source>
</evidence>
<evidence type="ECO:0000256" key="3">
    <source>
        <dbReference type="ARBA" id="ARBA00004496"/>
    </source>
</evidence>
<dbReference type="NCBIfam" id="NF009859">
    <property type="entry name" value="PRK13322.1-4"/>
    <property type="match status" value="1"/>
</dbReference>
<reference evidence="17 18" key="1">
    <citation type="submission" date="2015-09" db="EMBL/GenBank/DDBJ databases">
        <title>Genome sequence of ICMP 11288.</title>
        <authorList>
            <person name="Visnovsky S."/>
            <person name="Lu A."/>
            <person name="Panda P."/>
            <person name="Pitman A."/>
        </authorList>
    </citation>
    <scope>NUCLEOTIDE SEQUENCE [LARGE SCALE GENOMIC DNA]</scope>
    <source>
        <strain evidence="17 18">ICMP 11288</strain>
    </source>
</reference>
<dbReference type="GO" id="GO:0005524">
    <property type="term" value="F:ATP binding"/>
    <property type="evidence" value="ECO:0007669"/>
    <property type="project" value="UniProtKB-UniRule"/>
</dbReference>
<organism evidence="17 18">
    <name type="scientific">Pseudomonas fluorescens ICMP 11288</name>
    <dbReference type="NCBI Taxonomy" id="1198309"/>
    <lineage>
        <taxon>Bacteria</taxon>
        <taxon>Pseudomonadati</taxon>
        <taxon>Pseudomonadota</taxon>
        <taxon>Gammaproteobacteria</taxon>
        <taxon>Pseudomonadales</taxon>
        <taxon>Pseudomonadaceae</taxon>
        <taxon>Pseudomonas</taxon>
    </lineage>
</organism>
<protein>
    <recommendedName>
        <fullName evidence="15 16">Type III pantothenate kinase</fullName>
        <ecNumber evidence="6 16">2.7.1.33</ecNumber>
    </recommendedName>
    <alternativeName>
        <fullName evidence="16">PanK-III</fullName>
    </alternativeName>
    <alternativeName>
        <fullName evidence="16">Pantothenic acid kinase</fullName>
    </alternativeName>
</protein>
<dbReference type="EC" id="2.7.1.33" evidence="6 16"/>
<evidence type="ECO:0000256" key="8">
    <source>
        <dbReference type="ARBA" id="ARBA00022679"/>
    </source>
</evidence>
<keyword evidence="12 16" id="KW-0630">Potassium</keyword>
<comment type="cofactor">
    <cofactor evidence="16">
        <name>NH4(+)</name>
        <dbReference type="ChEBI" id="CHEBI:28938"/>
    </cofactor>
    <cofactor evidence="16">
        <name>K(+)</name>
        <dbReference type="ChEBI" id="CHEBI:29103"/>
    </cofactor>
    <text evidence="16">A monovalent cation. Ammonium or potassium.</text>
</comment>
<dbReference type="GO" id="GO:0005737">
    <property type="term" value="C:cytoplasm"/>
    <property type="evidence" value="ECO:0007669"/>
    <property type="project" value="UniProtKB-SubCell"/>
</dbReference>
<evidence type="ECO:0000256" key="2">
    <source>
        <dbReference type="ARBA" id="ARBA00001958"/>
    </source>
</evidence>
<evidence type="ECO:0000313" key="17">
    <source>
        <dbReference type="EMBL" id="KTB61643.1"/>
    </source>
</evidence>
<dbReference type="Gene3D" id="3.30.420.40">
    <property type="match status" value="2"/>
</dbReference>